<dbReference type="Pfam" id="PF14289">
    <property type="entry name" value="DUF4369"/>
    <property type="match status" value="1"/>
</dbReference>
<dbReference type="EMBL" id="UGTJ01000001">
    <property type="protein sequence ID" value="SUB80099.1"/>
    <property type="molecule type" value="Genomic_DNA"/>
</dbReference>
<dbReference type="Proteomes" id="UP000255283">
    <property type="component" value="Unassembled WGS sequence"/>
</dbReference>
<dbReference type="RefSeq" id="WP_004344805.1">
    <property type="nucleotide sequence ID" value="NZ_CALLWX010000008.1"/>
</dbReference>
<dbReference type="InterPro" id="IPR036249">
    <property type="entry name" value="Thioredoxin-like_sf"/>
</dbReference>
<accession>A0AAQ1ZID8</accession>
<reference evidence="2 3" key="1">
    <citation type="submission" date="2018-06" db="EMBL/GenBank/DDBJ databases">
        <authorList>
            <consortium name="Pathogen Informatics"/>
            <person name="Doyle S."/>
        </authorList>
    </citation>
    <scope>NUCLEOTIDE SEQUENCE [LARGE SCALE GENOMIC DNA]</scope>
    <source>
        <strain evidence="2 3">NCTC13063</strain>
    </source>
</reference>
<name>A0AAQ1ZID8_9BACT</name>
<dbReference type="SUPFAM" id="SSF52833">
    <property type="entry name" value="Thioredoxin-like"/>
    <property type="match status" value="1"/>
</dbReference>
<proteinExistence type="predicted"/>
<gene>
    <name evidence="2" type="ORF">NCTC13063_01380</name>
</gene>
<sequence length="337" mass="37330">MKHISYLFLIAVISSLVSCGAGKGRFRLKGKILHINQGELYVYSPDGVMEGMDTIKIEAGRFTFETPCKNEGTLMLVFPNFSEHPIFAASGKTAEIKTDASHLKEMEVTGTDENELMTEFRQQTTSDSPPQLKKHATQFIKDHPASLVSVCLVRQYFVKSQTPDYRQALSLIDLMLREQPKNGSLTRMKQLLRGVGATTVGSRLPTFTAYDTRGRLVSSTTLAAAPVAVINVWASWNYDSQDIQRRLQSLQRRSGGRLSVLGLSLDAGKSDCKDALRRDSITYANVCSGEMLEDKTVTKLGLTAIPDNIVLKNGRIVARSLRADELEKKVKELLGLK</sequence>
<dbReference type="Gene3D" id="3.40.30.10">
    <property type="entry name" value="Glutaredoxin"/>
    <property type="match status" value="1"/>
</dbReference>
<comment type="caution">
    <text evidence="2">The sequence shown here is derived from an EMBL/GenBank/DDBJ whole genome shotgun (WGS) entry which is preliminary data.</text>
</comment>
<evidence type="ECO:0000313" key="2">
    <source>
        <dbReference type="EMBL" id="SUB80099.1"/>
    </source>
</evidence>
<evidence type="ECO:0000313" key="3">
    <source>
        <dbReference type="Proteomes" id="UP000255283"/>
    </source>
</evidence>
<feature type="domain" description="DUF4369" evidence="1">
    <location>
        <begin position="26"/>
        <end position="117"/>
    </location>
</feature>
<organism evidence="2 3">
    <name type="scientific">Segatella buccae</name>
    <dbReference type="NCBI Taxonomy" id="28126"/>
    <lineage>
        <taxon>Bacteria</taxon>
        <taxon>Pseudomonadati</taxon>
        <taxon>Bacteroidota</taxon>
        <taxon>Bacteroidia</taxon>
        <taxon>Bacteroidales</taxon>
        <taxon>Prevotellaceae</taxon>
        <taxon>Segatella</taxon>
    </lineage>
</organism>
<dbReference type="PROSITE" id="PS51257">
    <property type="entry name" value="PROKAR_LIPOPROTEIN"/>
    <property type="match status" value="1"/>
</dbReference>
<protein>
    <recommendedName>
        <fullName evidence="1">DUF4369 domain-containing protein</fullName>
    </recommendedName>
</protein>
<dbReference type="AlphaFoldDB" id="A0AAQ1ZID8"/>
<evidence type="ECO:0000259" key="1">
    <source>
        <dbReference type="Pfam" id="PF14289"/>
    </source>
</evidence>
<dbReference type="GeneID" id="93535749"/>
<dbReference type="InterPro" id="IPR025380">
    <property type="entry name" value="DUF4369"/>
</dbReference>